<keyword evidence="5" id="KW-0863">Zinc-finger</keyword>
<keyword evidence="7" id="KW-0391">Immunity</keyword>
<dbReference type="InterPro" id="IPR045055">
    <property type="entry name" value="DNA2/NAM7-like"/>
</dbReference>
<dbReference type="Pfam" id="PF20173">
    <property type="entry name" value="ZnF_RZ-type"/>
    <property type="match status" value="1"/>
</dbReference>
<evidence type="ECO:0000313" key="11">
    <source>
        <dbReference type="Proteomes" id="UP001152320"/>
    </source>
</evidence>
<keyword evidence="4" id="KW-0677">Repeat</keyword>
<dbReference type="GO" id="GO:0031048">
    <property type="term" value="P:regulatory ncRNA-mediated heterochromatin formation"/>
    <property type="evidence" value="ECO:0007669"/>
    <property type="project" value="TreeGrafter"/>
</dbReference>
<dbReference type="PANTHER" id="PTHR10887:SF341">
    <property type="entry name" value="NFX1-TYPE ZINC FINGER-CONTAINING PROTEIN 1"/>
    <property type="match status" value="1"/>
</dbReference>
<evidence type="ECO:0000256" key="5">
    <source>
        <dbReference type="ARBA" id="ARBA00022771"/>
    </source>
</evidence>
<name>A0A9Q1CCC1_HOLLE</name>
<comment type="subcellular location">
    <subcellularLocation>
        <location evidence="1">Cytoplasm</location>
    </subcellularLocation>
</comment>
<dbReference type="OrthoDB" id="2423195at2759"/>
<evidence type="ECO:0000256" key="7">
    <source>
        <dbReference type="ARBA" id="ARBA00022859"/>
    </source>
</evidence>
<dbReference type="GO" id="GO:0031380">
    <property type="term" value="C:nuclear RNA-directed RNA polymerase complex"/>
    <property type="evidence" value="ECO:0007669"/>
    <property type="project" value="TreeGrafter"/>
</dbReference>
<dbReference type="SUPFAM" id="SSF52540">
    <property type="entry name" value="P-loop containing nucleoside triphosphate hydrolases"/>
    <property type="match status" value="1"/>
</dbReference>
<dbReference type="Pfam" id="PF25396">
    <property type="entry name" value="ZNFX1"/>
    <property type="match status" value="1"/>
</dbReference>
<keyword evidence="6" id="KW-0862">Zinc</keyword>
<evidence type="ECO:0000256" key="4">
    <source>
        <dbReference type="ARBA" id="ARBA00022737"/>
    </source>
</evidence>
<dbReference type="InterPro" id="IPR041679">
    <property type="entry name" value="DNA2/NAM7-like_C"/>
</dbReference>
<accession>A0A9Q1CCC1</accession>
<evidence type="ECO:0000256" key="2">
    <source>
        <dbReference type="ARBA" id="ARBA00022490"/>
    </source>
</evidence>
<dbReference type="EMBL" id="JAIZAY010000005">
    <property type="protein sequence ID" value="KAJ8042128.1"/>
    <property type="molecule type" value="Genomic_DNA"/>
</dbReference>
<dbReference type="CDD" id="cd18808">
    <property type="entry name" value="SF1_C_Upf1"/>
    <property type="match status" value="1"/>
</dbReference>
<dbReference type="Proteomes" id="UP001152320">
    <property type="component" value="Chromosome 5"/>
</dbReference>
<dbReference type="GO" id="GO:0005737">
    <property type="term" value="C:cytoplasm"/>
    <property type="evidence" value="ECO:0007669"/>
    <property type="project" value="UniProtKB-SubCell"/>
</dbReference>
<dbReference type="FunFam" id="3.40.50.300:FF:000742">
    <property type="entry name" value="NFX1-type zinc finger-containing protein 1"/>
    <property type="match status" value="1"/>
</dbReference>
<evidence type="ECO:0000256" key="8">
    <source>
        <dbReference type="SAM" id="MobiDB-lite"/>
    </source>
</evidence>
<comment type="caution">
    <text evidence="10">The sequence shown here is derived from an EMBL/GenBank/DDBJ whole genome shotgun (WGS) entry which is preliminary data.</text>
</comment>
<reference evidence="10" key="1">
    <citation type="submission" date="2021-10" db="EMBL/GenBank/DDBJ databases">
        <title>Tropical sea cucumber genome reveals ecological adaptation and Cuvierian tubules defense mechanism.</title>
        <authorList>
            <person name="Chen T."/>
        </authorList>
    </citation>
    <scope>NUCLEOTIDE SEQUENCE</scope>
    <source>
        <strain evidence="10">Nanhai2018</strain>
        <tissue evidence="10">Muscle</tissue>
    </source>
</reference>
<keyword evidence="2" id="KW-0963">Cytoplasm</keyword>
<dbReference type="InterPro" id="IPR027417">
    <property type="entry name" value="P-loop_NTPase"/>
</dbReference>
<dbReference type="Pfam" id="PF13086">
    <property type="entry name" value="AAA_11"/>
    <property type="match status" value="2"/>
</dbReference>
<dbReference type="GO" id="GO:0002376">
    <property type="term" value="P:immune system process"/>
    <property type="evidence" value="ECO:0007669"/>
    <property type="project" value="UniProtKB-KW"/>
</dbReference>
<dbReference type="InterPro" id="IPR046439">
    <property type="entry name" value="ZF_RZ_dom"/>
</dbReference>
<protein>
    <submittedName>
        <fullName evidence="10">NFX1-type zinc finger-containing protein 1</fullName>
    </submittedName>
</protein>
<keyword evidence="11" id="KW-1185">Reference proteome</keyword>
<dbReference type="GO" id="GO:0004386">
    <property type="term" value="F:helicase activity"/>
    <property type="evidence" value="ECO:0007669"/>
    <property type="project" value="InterPro"/>
</dbReference>
<feature type="domain" description="RZ-type" evidence="9">
    <location>
        <begin position="1769"/>
        <end position="1838"/>
    </location>
</feature>
<sequence>MASRRVIITSGVIPAHSMPSCSGDYARGSTLQTPDSAAQDSGTCSQPTDERSLVPGRGNSPRVTFLQEWRILDPTDIINFLNDSTELLEELLENEVQDKEMDLLVGALGKACNYSTGSEKIRGILNFLQQKDFLEVNLTPWIARWKCSTHLSDRHKVNFGSTVFLLKGFLKEVPESVVSVKVITVMLKRIFQKYVENDIQISQEVISAVQDLPEIDSNYRQTSRGLILRKGNAGRMYIEDIPDDFRKIPILPTSEELQHDFKPFLRTNIVNGCYDNVHHYLDVHFRLLREDFVQPLREGIAEYTTDLSREGGSSGKRIQSFRVYHNVRAIDIIPSQGGMVYILQFEVDENIKRIRWEFSKRLIFGSLVCLSRDNFQTLIFGTVANSDPEKLREGRVEVAFEISEDVSQELLLFSFKMAESSSYFEAYRHVLKCLQTVDQEYFPFRQYFISTSSTVNLPEYIRKNPDIKFALCSFHQDNDNAELEDQWNLSQSWQLEAMNMKQVKVSEKTNWPSADETGLDDSQMEAFKAALREEVCLIQGPPGTGKTYVGLKIVDTLLRNKHKCRIQGPLLVVCYTNHALDQFLEGILDTTHTGIVRIGGRSSSDKMKDLNINKVARERSLQNASLRREYGIAKSNLEKCANKMQQTKFSIDIVSKKILKYRFLSHEIDLPHQESLCIRKFKFQGNDILAGWLGIVDETGRISDTLSTQSCRLVGSERLSKKRRVEDERATDTNNAANEGKYYRDYNEFERRYLDGEDDFFRFMVLTDNPKLDQLTINLPEYYVNKRGRRVSQIFSPKQIDTIIETKLSEPSFMTQEEVDCINDVWELDVQQRWRLYRFWVHMFIERRKKDLSVEHREFNERTKEFKALILRERLAALRGISVIGATTTGAAKNNDLLKAIAPPIVVIEEAAEILEAHVITSLSANCQHLILIGDHQQLRPNPTVYKLCKDYKLNVSLFERLINNGMPCHRLSVQHRMRPEISHLLKIHKDFYPGLLDHEMVKTYDHVRGTEKDVYFIEHNCLEQHNDEIKSRSNLHEALFMASLCKYLLQQGYTSEQITILTAYQGQVRNFMDFRQRKSLGGVRICPIDNFQGEENDIILISFVRSNYEGSIGFLKVSNRVCVALSRAKKGLYCIGNFSLMAEESELWKVIISDLRERELIGPELKLMCRNHPQKFAKVSCADDFREVPDGGCSESCKARLNCGHTCQKKCHPEDKEHQNVSCMKPCERKCDANSHQCKRLCYQPCKELCTEKVKKVLPCSHEVTTDCNLQANEVRCKSKCDKMLSCGHQCQRLCYEECTVKKCNVEISKTFEPCGHVAAVPCFQTCCPKVCRTLLKCDHLCSGTCGRCRNGRFHEKCERRCKRILVCGHECDSKCNSTCPPCKKPCGNRCQHNKCMSLCGKSCVSCAEPCLWECRHLRCEAKCGEDCDRKVCDESCELQLKCGHLCIGLCGEPCPPFCRVCDNATVTRILFGNEDEPGAKFVFLEECCHIVEVKAMDRLMTMSNSDEQQIKLPECPWCKTPIRFNPRYNNRIKAIRRDVEQVKRQILGRDENCNATLRKVKLRVAALKDCGSISFSFIHFRSFFTDVKKDDKGIELAIRNARSQMCLNIERNIENEALLTFNELSKVEVQLDMFQKLQNLYRNRASGLDDCQPKLTEIDAQLTRFQEDFIFLLNKTTSFSFATEQQIEDFQREYKRCCHTVTFIRVLKAFSQPGVKIENLKKERDMLEVVEKLLSDGKKFDDEKESKVAGILKELKTQNPLLVSIGITEDERDMVVKAMGFTRGHWFKCPNGHVYAIGECGGAMQRSQCPECKASIGGESHRLDEGNVVASEMDGALHPAYSEGANNMMNFEELV</sequence>
<dbReference type="SMART" id="SM00438">
    <property type="entry name" value="ZnF_NFX"/>
    <property type="match status" value="4"/>
</dbReference>
<gene>
    <name evidence="10" type="ORF">HOLleu_13117</name>
</gene>
<keyword evidence="3" id="KW-0479">Metal-binding</keyword>
<dbReference type="PANTHER" id="PTHR10887">
    <property type="entry name" value="DNA2/NAM7 HELICASE FAMILY"/>
    <property type="match status" value="1"/>
</dbReference>
<dbReference type="InterPro" id="IPR000967">
    <property type="entry name" value="Znf_NFX1"/>
</dbReference>
<feature type="region of interest" description="Disordered" evidence="8">
    <location>
        <begin position="24"/>
        <end position="59"/>
    </location>
</feature>
<dbReference type="CDD" id="cd17936">
    <property type="entry name" value="EEXXEc_NFX1"/>
    <property type="match status" value="1"/>
</dbReference>
<evidence type="ECO:0000256" key="1">
    <source>
        <dbReference type="ARBA" id="ARBA00004496"/>
    </source>
</evidence>
<dbReference type="PROSITE" id="PS51981">
    <property type="entry name" value="ZF_RZ"/>
    <property type="match status" value="1"/>
</dbReference>
<proteinExistence type="predicted"/>
<dbReference type="GO" id="GO:0008270">
    <property type="term" value="F:zinc ion binding"/>
    <property type="evidence" value="ECO:0007669"/>
    <property type="project" value="UniProtKB-KW"/>
</dbReference>
<dbReference type="InterPro" id="IPR041677">
    <property type="entry name" value="DNA2/NAM7_AAA_11"/>
</dbReference>
<evidence type="ECO:0000256" key="3">
    <source>
        <dbReference type="ARBA" id="ARBA00022723"/>
    </source>
</evidence>
<feature type="compositionally biased region" description="Polar residues" evidence="8">
    <location>
        <begin position="29"/>
        <end position="47"/>
    </location>
</feature>
<dbReference type="Gene3D" id="3.40.50.300">
    <property type="entry name" value="P-loop containing nucleotide triphosphate hydrolases"/>
    <property type="match status" value="3"/>
</dbReference>
<evidence type="ECO:0000256" key="6">
    <source>
        <dbReference type="ARBA" id="ARBA00022833"/>
    </source>
</evidence>
<dbReference type="Pfam" id="PF13087">
    <property type="entry name" value="AAA_12"/>
    <property type="match status" value="1"/>
</dbReference>
<organism evidence="10 11">
    <name type="scientific">Holothuria leucospilota</name>
    <name type="common">Black long sea cucumber</name>
    <name type="synonym">Mertensiothuria leucospilota</name>
    <dbReference type="NCBI Taxonomy" id="206669"/>
    <lineage>
        <taxon>Eukaryota</taxon>
        <taxon>Metazoa</taxon>
        <taxon>Echinodermata</taxon>
        <taxon>Eleutherozoa</taxon>
        <taxon>Echinozoa</taxon>
        <taxon>Holothuroidea</taxon>
        <taxon>Aspidochirotacea</taxon>
        <taxon>Aspidochirotida</taxon>
        <taxon>Holothuriidae</taxon>
        <taxon>Holothuria</taxon>
    </lineage>
</organism>
<evidence type="ECO:0000313" key="10">
    <source>
        <dbReference type="EMBL" id="KAJ8042128.1"/>
    </source>
</evidence>
<dbReference type="InterPro" id="IPR047187">
    <property type="entry name" value="SF1_C_Upf1"/>
</dbReference>
<dbReference type="InterPro" id="IPR057373">
    <property type="entry name" value="ZNFX1"/>
</dbReference>
<evidence type="ECO:0000259" key="9">
    <source>
        <dbReference type="PROSITE" id="PS51981"/>
    </source>
</evidence>